<dbReference type="AlphaFoldDB" id="A0A840V9H8"/>
<evidence type="ECO:0008006" key="3">
    <source>
        <dbReference type="Google" id="ProtNLM"/>
    </source>
</evidence>
<dbReference type="Pfam" id="PF13469">
    <property type="entry name" value="Sulfotransfer_3"/>
    <property type="match status" value="1"/>
</dbReference>
<accession>A0A840V9H8</accession>
<keyword evidence="2" id="KW-1185">Reference proteome</keyword>
<evidence type="ECO:0000313" key="1">
    <source>
        <dbReference type="EMBL" id="MBB5372164.1"/>
    </source>
</evidence>
<evidence type="ECO:0000313" key="2">
    <source>
        <dbReference type="Proteomes" id="UP000553706"/>
    </source>
</evidence>
<dbReference type="EMBL" id="JACHFJ010000001">
    <property type="protein sequence ID" value="MBB5372164.1"/>
    <property type="molecule type" value="Genomic_DNA"/>
</dbReference>
<protein>
    <recommendedName>
        <fullName evidence="3">Sulfotransferase</fullName>
    </recommendedName>
</protein>
<comment type="caution">
    <text evidence="1">The sequence shown here is derived from an EMBL/GenBank/DDBJ whole genome shotgun (WGS) entry which is preliminary data.</text>
</comment>
<dbReference type="SUPFAM" id="SSF52540">
    <property type="entry name" value="P-loop containing nucleoside triphosphate hydrolases"/>
    <property type="match status" value="1"/>
</dbReference>
<dbReference type="InterPro" id="IPR027417">
    <property type="entry name" value="P-loop_NTPase"/>
</dbReference>
<dbReference type="Gene3D" id="3.40.50.300">
    <property type="entry name" value="P-loop containing nucleotide triphosphate hydrolases"/>
    <property type="match status" value="1"/>
</dbReference>
<reference evidence="1 2" key="1">
    <citation type="submission" date="2020-08" db="EMBL/GenBank/DDBJ databases">
        <title>Genomic Encyclopedia of Type Strains, Phase IV (KMG-IV): sequencing the most valuable type-strain genomes for metagenomic binning, comparative biology and taxonomic classification.</title>
        <authorList>
            <person name="Goeker M."/>
        </authorList>
    </citation>
    <scope>NUCLEOTIDE SEQUENCE [LARGE SCALE GENOMIC DNA]</scope>
    <source>
        <strain evidence="1 2">DSM 27026</strain>
    </source>
</reference>
<dbReference type="RefSeq" id="WP_183265151.1">
    <property type="nucleotide sequence ID" value="NZ_JACHFJ010000001.1"/>
</dbReference>
<name>A0A840V9H8_9PROT</name>
<gene>
    <name evidence="1" type="ORF">HNP71_000388</name>
</gene>
<sequence length="269" mass="31363">MNTQRIHIIGPPRSGTTIMHTLFSVCMGVDGVTSHEERIWRRMPHGERVLVSKCPGEERFASPLLKFDRDLWFIFMLRDPRDLVVSGHGSKPGRYWSNLRTWYEALAVYEAMQDHPRFITVRYEDLVRTPDKTQQDLLRRLPFLQNAVPFSQYQEHIPQGVRQSTKIVQAMRGIRAVSAENVGAWQQHLPRIKAHIRRYPDLPARLIGLGYEQDATWVKALESVPADNQPSVVPDNLPLLKRFRCALRFYGHLLVYLMRRYAWASHRQA</sequence>
<dbReference type="Proteomes" id="UP000553706">
    <property type="component" value="Unassembled WGS sequence"/>
</dbReference>
<organism evidence="1 2">
    <name type="scientific">Acidocella aromatica</name>
    <dbReference type="NCBI Taxonomy" id="1303579"/>
    <lineage>
        <taxon>Bacteria</taxon>
        <taxon>Pseudomonadati</taxon>
        <taxon>Pseudomonadota</taxon>
        <taxon>Alphaproteobacteria</taxon>
        <taxon>Acetobacterales</taxon>
        <taxon>Acidocellaceae</taxon>
        <taxon>Acidocella</taxon>
    </lineage>
</organism>
<proteinExistence type="predicted"/>